<dbReference type="Proteomes" id="UP000886803">
    <property type="component" value="Unassembled WGS sequence"/>
</dbReference>
<sequence length="134" mass="14868">MRIMANFKNPAVVEQCAMRLLPFAEQWRQPGDLVCADADFMALLQGLGAYALNEESALSLLYFLALTANDSTSRAERCKALLLARLDAVGDDSPDMRSAFQSDHLERLNASPAQFQPAGLRLLREIVPEEEEPE</sequence>
<dbReference type="EMBL" id="DWYG01000073">
    <property type="protein sequence ID" value="HJB41835.1"/>
    <property type="molecule type" value="Genomic_DNA"/>
</dbReference>
<protein>
    <submittedName>
        <fullName evidence="1">Uncharacterized protein</fullName>
    </submittedName>
</protein>
<feature type="non-terminal residue" evidence="1">
    <location>
        <position position="134"/>
    </location>
</feature>
<dbReference type="AlphaFoldDB" id="A0A9D2M5J8"/>
<accession>A0A9D2M5J8</accession>
<reference evidence="1" key="2">
    <citation type="submission" date="2021-04" db="EMBL/GenBank/DDBJ databases">
        <authorList>
            <person name="Gilroy R."/>
        </authorList>
    </citation>
    <scope>NUCLEOTIDE SEQUENCE</scope>
    <source>
        <strain evidence="1">ChiBcec8-13705</strain>
    </source>
</reference>
<organism evidence="1 2">
    <name type="scientific">Candidatus Gemmiger avicola</name>
    <dbReference type="NCBI Taxonomy" id="2838605"/>
    <lineage>
        <taxon>Bacteria</taxon>
        <taxon>Bacillati</taxon>
        <taxon>Bacillota</taxon>
        <taxon>Clostridia</taxon>
        <taxon>Eubacteriales</taxon>
        <taxon>Gemmiger</taxon>
    </lineage>
</organism>
<evidence type="ECO:0000313" key="2">
    <source>
        <dbReference type="Proteomes" id="UP000886803"/>
    </source>
</evidence>
<comment type="caution">
    <text evidence="1">The sequence shown here is derived from an EMBL/GenBank/DDBJ whole genome shotgun (WGS) entry which is preliminary data.</text>
</comment>
<reference evidence="1" key="1">
    <citation type="journal article" date="2021" name="PeerJ">
        <title>Extensive microbial diversity within the chicken gut microbiome revealed by metagenomics and culture.</title>
        <authorList>
            <person name="Gilroy R."/>
            <person name="Ravi A."/>
            <person name="Getino M."/>
            <person name="Pursley I."/>
            <person name="Horton D.L."/>
            <person name="Alikhan N.F."/>
            <person name="Baker D."/>
            <person name="Gharbi K."/>
            <person name="Hall N."/>
            <person name="Watson M."/>
            <person name="Adriaenssens E.M."/>
            <person name="Foster-Nyarko E."/>
            <person name="Jarju S."/>
            <person name="Secka A."/>
            <person name="Antonio M."/>
            <person name="Oren A."/>
            <person name="Chaudhuri R.R."/>
            <person name="La Ragione R."/>
            <person name="Hildebrand F."/>
            <person name="Pallen M.J."/>
        </authorList>
    </citation>
    <scope>NUCLEOTIDE SEQUENCE</scope>
    <source>
        <strain evidence="1">ChiBcec8-13705</strain>
    </source>
</reference>
<gene>
    <name evidence="1" type="ORF">H9945_04985</name>
</gene>
<proteinExistence type="predicted"/>
<name>A0A9D2M5J8_9FIRM</name>
<evidence type="ECO:0000313" key="1">
    <source>
        <dbReference type="EMBL" id="HJB41835.1"/>
    </source>
</evidence>